<dbReference type="KEGG" id="sphi:TS85_10440"/>
<dbReference type="SUPFAM" id="SSF53474">
    <property type="entry name" value="alpha/beta-Hydrolases"/>
    <property type="match status" value="1"/>
</dbReference>
<dbReference type="GO" id="GO:0005737">
    <property type="term" value="C:cytoplasm"/>
    <property type="evidence" value="ECO:0007669"/>
    <property type="project" value="InterPro"/>
</dbReference>
<reference evidence="3 4" key="2">
    <citation type="submission" date="2015-02" db="EMBL/GenBank/DDBJ databases">
        <title>The complete genome of Sphingomonas hengshuiensis sp. WHSC-8 isolated from soil of Hengshui Lake.</title>
        <authorList>
            <person name="Wei S."/>
            <person name="Guo J."/>
            <person name="Su C."/>
            <person name="Wu R."/>
            <person name="Zhang Z."/>
            <person name="Liang K."/>
            <person name="Li H."/>
            <person name="Wang T."/>
            <person name="Liu H."/>
            <person name="Zhang C."/>
            <person name="Li Z."/>
            <person name="Wang Q."/>
            <person name="Meng J."/>
        </authorList>
    </citation>
    <scope>NUCLEOTIDE SEQUENCE [LARGE SCALE GENOMIC DNA]</scope>
    <source>
        <strain evidence="3 4">WHSC-8</strain>
    </source>
</reference>
<dbReference type="GO" id="GO:0006508">
    <property type="term" value="P:proteolysis"/>
    <property type="evidence" value="ECO:0007669"/>
    <property type="project" value="InterPro"/>
</dbReference>
<evidence type="ECO:0000259" key="2">
    <source>
        <dbReference type="Pfam" id="PF08386"/>
    </source>
</evidence>
<accession>A0A7U4J8H5</accession>
<protein>
    <recommendedName>
        <fullName evidence="1">Proline iminopeptidase</fullName>
    </recommendedName>
</protein>
<dbReference type="OrthoDB" id="613638at2"/>
<evidence type="ECO:0000256" key="1">
    <source>
        <dbReference type="ARBA" id="ARBA00021843"/>
    </source>
</evidence>
<evidence type="ECO:0000313" key="4">
    <source>
        <dbReference type="Proteomes" id="UP000032300"/>
    </source>
</evidence>
<dbReference type="GO" id="GO:0004177">
    <property type="term" value="F:aminopeptidase activity"/>
    <property type="evidence" value="ECO:0007669"/>
    <property type="project" value="UniProtKB-EC"/>
</dbReference>
<gene>
    <name evidence="3" type="ORF">TS85_10440</name>
</gene>
<reference evidence="3 4" key="1">
    <citation type="journal article" date="2015" name="Int. J. Syst. Evol. Microbiol.">
        <title>Sphingomonas hengshuiensis sp. nov., isolated from lake wetland.</title>
        <authorList>
            <person name="Wei S."/>
            <person name="Wang T."/>
            <person name="Liu H."/>
            <person name="Zhang C."/>
            <person name="Guo J."/>
            <person name="Wang Q."/>
            <person name="Liang K."/>
            <person name="Zhang Z."/>
        </authorList>
    </citation>
    <scope>NUCLEOTIDE SEQUENCE [LARGE SCALE GENOMIC DNA]</scope>
    <source>
        <strain evidence="3 4">WHSC-8</strain>
    </source>
</reference>
<keyword evidence="4" id="KW-1185">Reference proteome</keyword>
<sequence>MSTALACAPAPIAAQPALRQPIVIESGSLTLTSGETVQYEIGTLSVPENRNKPLSRRIGIGFARIKAPRPTGAPPIFWLPGGPGLTVLGAFTEKDGAAQARLRSWMSFGAAGDLVVIEQRGYTRRGEMLVETADASPLDKPASAQDDALAMQALARRAVAHHADKDLSGYTIDAFAADVDDLRKALGYSRISLFGGSFGSQWALAVMRFHPEIVERAVLSSVEPLNNGFDMPSHVFAALQRIAYDADRDPGLAPYLPKGGMMAAIRALHRRFAAEPTRVTIRDAQGRTHIVTLGAQDLQRALLAHTADAAEWPAFILSLYHRHYEQWARETVADRSAGAVTLIGPLVDSSLAMSDDHAHLLWTDPAVELLGTWNFEANLASAPEWPTPDMGDAVRLPRVTAIPVVFVHGDWDTSTPVENTLGLMPYFPNAHAIRVHRAGHDGAFYQLRESAAAKRAIYDFLRTGETAGLPTDVALPAPRFEVPGFPPGTVR</sequence>
<proteinExistence type="predicted"/>
<dbReference type="Proteomes" id="UP000032300">
    <property type="component" value="Chromosome"/>
</dbReference>
<dbReference type="Pfam" id="PF08386">
    <property type="entry name" value="Abhydrolase_4"/>
    <property type="match status" value="1"/>
</dbReference>
<dbReference type="EMBL" id="CP010836">
    <property type="protein sequence ID" value="AJP72112.1"/>
    <property type="molecule type" value="Genomic_DNA"/>
</dbReference>
<organism evidence="3 4">
    <name type="scientific">Sphingomonas hengshuiensis</name>
    <dbReference type="NCBI Taxonomy" id="1609977"/>
    <lineage>
        <taxon>Bacteria</taxon>
        <taxon>Pseudomonadati</taxon>
        <taxon>Pseudomonadota</taxon>
        <taxon>Alphaproteobacteria</taxon>
        <taxon>Sphingomonadales</taxon>
        <taxon>Sphingomonadaceae</taxon>
        <taxon>Sphingomonas</taxon>
    </lineage>
</organism>
<dbReference type="PANTHER" id="PTHR43722">
    <property type="entry name" value="PROLINE IMINOPEPTIDASE"/>
    <property type="match status" value="1"/>
</dbReference>
<name>A0A7U4J8H5_9SPHN</name>
<dbReference type="InterPro" id="IPR005944">
    <property type="entry name" value="Pro_iminopeptidase"/>
</dbReference>
<dbReference type="Gene3D" id="3.40.50.1820">
    <property type="entry name" value="alpha/beta hydrolase"/>
    <property type="match status" value="1"/>
</dbReference>
<dbReference type="InterPro" id="IPR029058">
    <property type="entry name" value="AB_hydrolase_fold"/>
</dbReference>
<dbReference type="AlphaFoldDB" id="A0A7U4J8H5"/>
<feature type="domain" description="Peptidase S33 tripeptidyl aminopeptidase-like C-terminal" evidence="2">
    <location>
        <begin position="384"/>
        <end position="466"/>
    </location>
</feature>
<dbReference type="PANTHER" id="PTHR43722:SF1">
    <property type="entry name" value="PROLINE IMINOPEPTIDASE"/>
    <property type="match status" value="1"/>
</dbReference>
<evidence type="ECO:0000313" key="3">
    <source>
        <dbReference type="EMBL" id="AJP72112.1"/>
    </source>
</evidence>
<dbReference type="InterPro" id="IPR013595">
    <property type="entry name" value="Pept_S33_TAP-like_C"/>
</dbReference>